<accession>A0A561SZ99</accession>
<dbReference type="InterPro" id="IPR011576">
    <property type="entry name" value="Pyridox_Oxase_N"/>
</dbReference>
<dbReference type="InterPro" id="IPR012349">
    <property type="entry name" value="Split_barrel_FMN-bd"/>
</dbReference>
<dbReference type="GO" id="GO:0005829">
    <property type="term" value="C:cytosol"/>
    <property type="evidence" value="ECO:0007669"/>
    <property type="project" value="TreeGrafter"/>
</dbReference>
<dbReference type="GO" id="GO:0016627">
    <property type="term" value="F:oxidoreductase activity, acting on the CH-CH group of donors"/>
    <property type="evidence" value="ECO:0007669"/>
    <property type="project" value="TreeGrafter"/>
</dbReference>
<dbReference type="GO" id="GO:0070967">
    <property type="term" value="F:coenzyme F420 binding"/>
    <property type="evidence" value="ECO:0007669"/>
    <property type="project" value="TreeGrafter"/>
</dbReference>
<dbReference type="PANTHER" id="PTHR35176">
    <property type="entry name" value="HEME OXYGENASE HI_0854-RELATED"/>
    <property type="match status" value="1"/>
</dbReference>
<evidence type="ECO:0000313" key="3">
    <source>
        <dbReference type="EMBL" id="TWF80187.1"/>
    </source>
</evidence>
<organism evidence="3 4">
    <name type="scientific">Pseudonocardia hierapolitana</name>
    <dbReference type="NCBI Taxonomy" id="1128676"/>
    <lineage>
        <taxon>Bacteria</taxon>
        <taxon>Bacillati</taxon>
        <taxon>Actinomycetota</taxon>
        <taxon>Actinomycetes</taxon>
        <taxon>Pseudonocardiales</taxon>
        <taxon>Pseudonocardiaceae</taxon>
        <taxon>Pseudonocardia</taxon>
    </lineage>
</organism>
<dbReference type="PANTHER" id="PTHR35176:SF6">
    <property type="entry name" value="HEME OXYGENASE HI_0854-RELATED"/>
    <property type="match status" value="1"/>
</dbReference>
<name>A0A561SZ99_9PSEU</name>
<evidence type="ECO:0000256" key="1">
    <source>
        <dbReference type="ARBA" id="ARBA00023002"/>
    </source>
</evidence>
<protein>
    <submittedName>
        <fullName evidence="3">PPOX class probable F420-dependent enzyme</fullName>
    </submittedName>
</protein>
<dbReference type="InterPro" id="IPR019920">
    <property type="entry name" value="F420-binding_dom_put"/>
</dbReference>
<evidence type="ECO:0000313" key="4">
    <source>
        <dbReference type="Proteomes" id="UP000321261"/>
    </source>
</evidence>
<evidence type="ECO:0000259" key="2">
    <source>
        <dbReference type="Pfam" id="PF01243"/>
    </source>
</evidence>
<dbReference type="AlphaFoldDB" id="A0A561SZ99"/>
<dbReference type="InterPro" id="IPR052019">
    <property type="entry name" value="F420H2_bilvrd_red/Heme_oxyg"/>
</dbReference>
<dbReference type="Gene3D" id="2.30.110.10">
    <property type="entry name" value="Electron Transport, Fmn-binding Protein, Chain A"/>
    <property type="match status" value="1"/>
</dbReference>
<dbReference type="SUPFAM" id="SSF50475">
    <property type="entry name" value="FMN-binding split barrel"/>
    <property type="match status" value="1"/>
</dbReference>
<reference evidence="3 4" key="1">
    <citation type="submission" date="2019-06" db="EMBL/GenBank/DDBJ databases">
        <title>Sequencing the genomes of 1000 actinobacteria strains.</title>
        <authorList>
            <person name="Klenk H.-P."/>
        </authorList>
    </citation>
    <scope>NUCLEOTIDE SEQUENCE [LARGE SCALE GENOMIC DNA]</scope>
    <source>
        <strain evidence="3 4">DSM 45671</strain>
    </source>
</reference>
<dbReference type="OrthoDB" id="162914at2"/>
<dbReference type="Proteomes" id="UP000321261">
    <property type="component" value="Unassembled WGS sequence"/>
</dbReference>
<proteinExistence type="predicted"/>
<dbReference type="Pfam" id="PF01243">
    <property type="entry name" value="PNPOx_N"/>
    <property type="match status" value="1"/>
</dbReference>
<gene>
    <name evidence="3" type="ORF">FHX44_116125</name>
</gene>
<dbReference type="NCBIfam" id="TIGR03618">
    <property type="entry name" value="Rv1155_F420"/>
    <property type="match status" value="1"/>
</dbReference>
<dbReference type="EMBL" id="VIWU01000001">
    <property type="protein sequence ID" value="TWF80187.1"/>
    <property type="molecule type" value="Genomic_DNA"/>
</dbReference>
<keyword evidence="4" id="KW-1185">Reference proteome</keyword>
<keyword evidence="1" id="KW-0560">Oxidoreductase</keyword>
<feature type="domain" description="Pyridoxamine 5'-phosphate oxidase N-terminal" evidence="2">
    <location>
        <begin position="3"/>
        <end position="126"/>
    </location>
</feature>
<sequence length="127" mass="14569">MIPAEYEDLLTRPLFGHLATVRPDGTPQANPMWFSWDGEYLRFTNTTTRQKYRNVTAEPRIAMSVNDPDKPYRYLEVRGTVERSEPDPDAEFFAELAKRYGLELDGPPGDAPHRVVIVVRPEAVSYQ</sequence>
<dbReference type="RefSeq" id="WP_147258906.1">
    <property type="nucleotide sequence ID" value="NZ_VIWU01000001.1"/>
</dbReference>
<comment type="caution">
    <text evidence="3">The sequence shown here is derived from an EMBL/GenBank/DDBJ whole genome shotgun (WGS) entry which is preliminary data.</text>
</comment>